<gene>
    <name evidence="3" type="ORF">SHERM_10291</name>
</gene>
<evidence type="ECO:0000313" key="4">
    <source>
        <dbReference type="Proteomes" id="UP001153555"/>
    </source>
</evidence>
<dbReference type="AlphaFoldDB" id="A0A9N7MJD4"/>
<name>A0A9N7MJD4_STRHE</name>
<keyword evidence="1" id="KW-0479">Metal-binding</keyword>
<evidence type="ECO:0000313" key="3">
    <source>
        <dbReference type="EMBL" id="CAA0807574.1"/>
    </source>
</evidence>
<dbReference type="GO" id="GO:0005506">
    <property type="term" value="F:iron ion binding"/>
    <property type="evidence" value="ECO:0007669"/>
    <property type="project" value="InterPro"/>
</dbReference>
<dbReference type="Gene3D" id="1.10.630.10">
    <property type="entry name" value="Cytochrome P450"/>
    <property type="match status" value="1"/>
</dbReference>
<dbReference type="InterPro" id="IPR036396">
    <property type="entry name" value="Cyt_P450_sf"/>
</dbReference>
<dbReference type="InterPro" id="IPR001128">
    <property type="entry name" value="Cyt_P450"/>
</dbReference>
<accession>A0A9N7MJD4</accession>
<dbReference type="GO" id="GO:0016705">
    <property type="term" value="F:oxidoreductase activity, acting on paired donors, with incorporation or reduction of molecular oxygen"/>
    <property type="evidence" value="ECO:0007669"/>
    <property type="project" value="InterPro"/>
</dbReference>
<dbReference type="OrthoDB" id="2789670at2759"/>
<dbReference type="EMBL" id="CACSLK010001140">
    <property type="protein sequence ID" value="CAA0807574.1"/>
    <property type="molecule type" value="Genomic_DNA"/>
</dbReference>
<dbReference type="CDD" id="cd11071">
    <property type="entry name" value="CYP74"/>
    <property type="match status" value="1"/>
</dbReference>
<evidence type="ECO:0000256" key="2">
    <source>
        <dbReference type="ARBA" id="ARBA00023004"/>
    </source>
</evidence>
<dbReference type="Proteomes" id="UP001153555">
    <property type="component" value="Unassembled WGS sequence"/>
</dbReference>
<evidence type="ECO:0000256" key="1">
    <source>
        <dbReference type="ARBA" id="ARBA00022723"/>
    </source>
</evidence>
<sequence length="363" mass="41401">MTDPNPHLPAQKIPGDYGPPFFGPIRDRFRYFYTEGEAHFFRARMEKYNSTVFRSNMPPGPFMARDPRVICLLDALSFRALFDNSRVEKRDVLDGTFVPSTSFTGRARACAYLDPSEPKHALLKGFFLDLVAKKHDKIVPLFRQSVAEKSGIERDEACHNLVFLAGFNAYGGMKTLFPALIKWVGGAGEALHRRLRAEIRAVFEPHGPITLTGLDRLVLTKSVVYEALRLDPPVPYQYGRAKCDFDIRSHDSSFEVKKGEMLFGYQPFATRDQRVFERADEFWAERFVGDGERLLEYIYWSNGPETEDPAIGNKQCPGKGMVVILCRLMLVEFFLRYDTFEVEVGRKMLGSDVKFKSLTMASD</sequence>
<protein>
    <submittedName>
        <fullName evidence="3">Allene oxide synthase- chloroplastic</fullName>
    </submittedName>
</protein>
<dbReference type="PANTHER" id="PTHR24286:SF302">
    <property type="entry name" value="ALLENE OXIDE SYNTHASE 2"/>
    <property type="match status" value="1"/>
</dbReference>
<reference evidence="3" key="1">
    <citation type="submission" date="2019-12" db="EMBL/GenBank/DDBJ databases">
        <authorList>
            <person name="Scholes J."/>
        </authorList>
    </citation>
    <scope>NUCLEOTIDE SEQUENCE</scope>
</reference>
<dbReference type="PANTHER" id="PTHR24286">
    <property type="entry name" value="CYTOCHROME P450 26"/>
    <property type="match status" value="1"/>
</dbReference>
<organism evidence="3 4">
    <name type="scientific">Striga hermonthica</name>
    <name type="common">Purple witchweed</name>
    <name type="synonym">Buchnera hermonthica</name>
    <dbReference type="NCBI Taxonomy" id="68872"/>
    <lineage>
        <taxon>Eukaryota</taxon>
        <taxon>Viridiplantae</taxon>
        <taxon>Streptophyta</taxon>
        <taxon>Embryophyta</taxon>
        <taxon>Tracheophyta</taxon>
        <taxon>Spermatophyta</taxon>
        <taxon>Magnoliopsida</taxon>
        <taxon>eudicotyledons</taxon>
        <taxon>Gunneridae</taxon>
        <taxon>Pentapetalae</taxon>
        <taxon>asterids</taxon>
        <taxon>lamiids</taxon>
        <taxon>Lamiales</taxon>
        <taxon>Orobanchaceae</taxon>
        <taxon>Buchnereae</taxon>
        <taxon>Striga</taxon>
    </lineage>
</organism>
<comment type="caution">
    <text evidence="3">The sequence shown here is derived from an EMBL/GenBank/DDBJ whole genome shotgun (WGS) entry which is preliminary data.</text>
</comment>
<proteinExistence type="predicted"/>
<dbReference type="GO" id="GO:0020037">
    <property type="term" value="F:heme binding"/>
    <property type="evidence" value="ECO:0007669"/>
    <property type="project" value="InterPro"/>
</dbReference>
<dbReference type="Pfam" id="PF00067">
    <property type="entry name" value="p450"/>
    <property type="match status" value="1"/>
</dbReference>
<keyword evidence="4" id="KW-1185">Reference proteome</keyword>
<dbReference type="GO" id="GO:0016125">
    <property type="term" value="P:sterol metabolic process"/>
    <property type="evidence" value="ECO:0007669"/>
    <property type="project" value="TreeGrafter"/>
</dbReference>
<dbReference type="SUPFAM" id="SSF48264">
    <property type="entry name" value="Cytochrome P450"/>
    <property type="match status" value="1"/>
</dbReference>
<dbReference type="GO" id="GO:0004497">
    <property type="term" value="F:monooxygenase activity"/>
    <property type="evidence" value="ECO:0007669"/>
    <property type="project" value="InterPro"/>
</dbReference>
<keyword evidence="2" id="KW-0408">Iron</keyword>